<evidence type="ECO:0000256" key="1">
    <source>
        <dbReference type="ARBA" id="ARBA00010995"/>
    </source>
</evidence>
<gene>
    <name evidence="8" type="primary">LOC115628315</name>
</gene>
<dbReference type="InterPro" id="IPR017437">
    <property type="entry name" value="ATP-NAD_kinase_PpnK-typ_C"/>
</dbReference>
<proteinExistence type="inferred from homology"/>
<dbReference type="RefSeq" id="XP_030380249.1">
    <property type="nucleotide sequence ID" value="XM_030524389.1"/>
</dbReference>
<evidence type="ECO:0000256" key="2">
    <source>
        <dbReference type="ARBA" id="ARBA00012120"/>
    </source>
</evidence>
<protein>
    <recommendedName>
        <fullName evidence="2">NAD(+) kinase</fullName>
        <ecNumber evidence="2">2.7.1.23</ecNumber>
    </recommendedName>
</protein>
<dbReference type="PANTHER" id="PTHR20275">
    <property type="entry name" value="NAD KINASE"/>
    <property type="match status" value="1"/>
</dbReference>
<dbReference type="GO" id="GO:0006741">
    <property type="term" value="P:NADP+ biosynthetic process"/>
    <property type="evidence" value="ECO:0007669"/>
    <property type="project" value="InterPro"/>
</dbReference>
<dbReference type="PANTHER" id="PTHR20275:SF0">
    <property type="entry name" value="NAD KINASE"/>
    <property type="match status" value="1"/>
</dbReference>
<keyword evidence="7" id="KW-1185">Reference proteome</keyword>
<dbReference type="FunFam" id="2.60.200.30:FF:000003">
    <property type="entry name" value="NAD kinase b"/>
    <property type="match status" value="1"/>
</dbReference>
<evidence type="ECO:0000256" key="5">
    <source>
        <dbReference type="ARBA" id="ARBA00022857"/>
    </source>
</evidence>
<dbReference type="Pfam" id="PF01513">
    <property type="entry name" value="NAD_kinase"/>
    <property type="match status" value="1"/>
</dbReference>
<accession>A0A6J2TVU5</accession>
<evidence type="ECO:0000256" key="4">
    <source>
        <dbReference type="ARBA" id="ARBA00022777"/>
    </source>
</evidence>
<name>A0A6J2TVU5_DROLE</name>
<keyword evidence="6" id="KW-0520">NAD</keyword>
<evidence type="ECO:0000313" key="8">
    <source>
        <dbReference type="RefSeq" id="XP_030380249.1"/>
    </source>
</evidence>
<dbReference type="GO" id="GO:0003951">
    <property type="term" value="F:NAD+ kinase activity"/>
    <property type="evidence" value="ECO:0007669"/>
    <property type="project" value="UniProtKB-EC"/>
</dbReference>
<evidence type="ECO:0000313" key="7">
    <source>
        <dbReference type="Proteomes" id="UP000504634"/>
    </source>
</evidence>
<organism evidence="7 8">
    <name type="scientific">Drosophila lebanonensis</name>
    <name type="common">Fruit fly</name>
    <name type="synonym">Scaptodrosophila lebanonensis</name>
    <dbReference type="NCBI Taxonomy" id="7225"/>
    <lineage>
        <taxon>Eukaryota</taxon>
        <taxon>Metazoa</taxon>
        <taxon>Ecdysozoa</taxon>
        <taxon>Arthropoda</taxon>
        <taxon>Hexapoda</taxon>
        <taxon>Insecta</taxon>
        <taxon>Pterygota</taxon>
        <taxon>Neoptera</taxon>
        <taxon>Endopterygota</taxon>
        <taxon>Diptera</taxon>
        <taxon>Brachycera</taxon>
        <taxon>Muscomorpha</taxon>
        <taxon>Ephydroidea</taxon>
        <taxon>Drosophilidae</taxon>
        <taxon>Scaptodrosophila</taxon>
    </lineage>
</organism>
<dbReference type="InterPro" id="IPR002504">
    <property type="entry name" value="NADK"/>
</dbReference>
<sequence length="536" mass="59425">MYAQEELKTMSYLNGSQLAKDTLANATASLLIPGANVKVSAAQKVPGSGSSASYDDEHDKQLLNVNSARLNNANNAASSAPGPSPVNGSSNDMEMRWWWRTRSLNAPSPFQQFGPCGRIMKNSAMVMQIQDPASQRLTWYKPPLTVLVIKKKDSQVLLPFVQLVEWLVQEKHMVVWVESAVLEDKLLRDDVKLEQESAKFRGVHEKFCGVRARFLALRDKLVTFKDGRDDLTDRIDFIVCLGGDGTLLYASQLFQQSVPPVMAFYLGSLGFLTPFQCDNFQEQVTNVLEGHAALTLRSRLRCVIHRKGERRKESLQQQQSALHIGLQKSNLHRHMNNVEFNSNNNGSPPSSNSILVLNEVVINRGPSPYLSNIDIFLDGKYITSVQGDGLIVSTPTGSTAYAAAAGASIIHPSVPAILVTPICPHSLSFRPIVVPAGVELKISISPDSRNTSRVSFDGRNDQELHHGDSLRVTTSIYPVPSICSQDQITDWFDSLAEGLHWNVRKRQKCLDELSDLTASGSEDKLDEFDYLKIYDE</sequence>
<dbReference type="Pfam" id="PF20143">
    <property type="entry name" value="NAD_kinase_C"/>
    <property type="match status" value="1"/>
</dbReference>
<reference evidence="8" key="1">
    <citation type="submission" date="2025-08" db="UniProtKB">
        <authorList>
            <consortium name="RefSeq"/>
        </authorList>
    </citation>
    <scope>IDENTIFICATION</scope>
    <source>
        <strain evidence="8">11010-0011.00</strain>
        <tissue evidence="8">Whole body</tissue>
    </source>
</reference>
<keyword evidence="4" id="KW-0418">Kinase</keyword>
<dbReference type="Proteomes" id="UP000504634">
    <property type="component" value="Unplaced"/>
</dbReference>
<dbReference type="GO" id="GO:0019674">
    <property type="term" value="P:NAD+ metabolic process"/>
    <property type="evidence" value="ECO:0007669"/>
    <property type="project" value="InterPro"/>
</dbReference>
<dbReference type="Gene3D" id="3.40.50.10330">
    <property type="entry name" value="Probable inorganic polyphosphate/atp-NAD kinase, domain 1"/>
    <property type="match status" value="1"/>
</dbReference>
<keyword evidence="5" id="KW-0521">NADP</keyword>
<dbReference type="InterPro" id="IPR016064">
    <property type="entry name" value="NAD/diacylglycerol_kinase_sf"/>
</dbReference>
<dbReference type="AlphaFoldDB" id="A0A6J2TVU5"/>
<dbReference type="EC" id="2.7.1.23" evidence="2"/>
<comment type="similarity">
    <text evidence="1">Belongs to the NAD kinase family.</text>
</comment>
<dbReference type="HAMAP" id="MF_00361">
    <property type="entry name" value="NAD_kinase"/>
    <property type="match status" value="1"/>
</dbReference>
<dbReference type="InterPro" id="IPR017438">
    <property type="entry name" value="ATP-NAD_kinase_N"/>
</dbReference>
<dbReference type="SUPFAM" id="SSF111331">
    <property type="entry name" value="NAD kinase/diacylglycerol kinase-like"/>
    <property type="match status" value="1"/>
</dbReference>
<dbReference type="GeneID" id="115628315"/>
<dbReference type="FunFam" id="3.40.50.10330:FF:000013">
    <property type="entry name" value="NAD kinase isoform X1"/>
    <property type="match status" value="1"/>
</dbReference>
<dbReference type="Gene3D" id="2.60.200.30">
    <property type="entry name" value="Probable inorganic polyphosphate/atp-NAD kinase, domain 2"/>
    <property type="match status" value="1"/>
</dbReference>
<evidence type="ECO:0000256" key="3">
    <source>
        <dbReference type="ARBA" id="ARBA00022679"/>
    </source>
</evidence>
<keyword evidence="3" id="KW-0808">Transferase</keyword>
<evidence type="ECO:0000256" key="6">
    <source>
        <dbReference type="ARBA" id="ARBA00023027"/>
    </source>
</evidence>